<feature type="region of interest" description="Disordered" evidence="5">
    <location>
        <begin position="686"/>
        <end position="824"/>
    </location>
</feature>
<dbReference type="GO" id="GO:0034497">
    <property type="term" value="P:protein localization to phagophore assembly site"/>
    <property type="evidence" value="ECO:0007669"/>
    <property type="project" value="TreeGrafter"/>
</dbReference>
<feature type="domain" description="Autophagy-related protein 13 N-terminal" evidence="6">
    <location>
        <begin position="21"/>
        <end position="243"/>
    </location>
</feature>
<keyword evidence="3 4" id="KW-0072">Autophagy</keyword>
<dbReference type="EMBL" id="CAACVR010000016">
    <property type="protein sequence ID" value="VEU22028.1"/>
    <property type="molecule type" value="Genomic_DNA"/>
</dbReference>
<dbReference type="Gene3D" id="3.30.900.10">
    <property type="entry name" value="HORMA domain"/>
    <property type="match status" value="1"/>
</dbReference>
<comment type="similarity">
    <text evidence="1 4">Belongs to the ATG13 family. Fungi subfamily.</text>
</comment>
<name>A0A448YMD7_BRENA</name>
<dbReference type="GO" id="GO:0005829">
    <property type="term" value="C:cytosol"/>
    <property type="evidence" value="ECO:0007669"/>
    <property type="project" value="TreeGrafter"/>
</dbReference>
<gene>
    <name evidence="7" type="ORF">BRENAR_LOCUS2760</name>
</gene>
<dbReference type="GO" id="GO:0034727">
    <property type="term" value="P:piecemeal microautophagy of the nucleus"/>
    <property type="evidence" value="ECO:0007669"/>
    <property type="project" value="TreeGrafter"/>
</dbReference>
<feature type="compositionally biased region" description="Polar residues" evidence="5">
    <location>
        <begin position="459"/>
        <end position="481"/>
    </location>
</feature>
<feature type="region of interest" description="Disordered" evidence="5">
    <location>
        <begin position="405"/>
        <end position="432"/>
    </location>
</feature>
<feature type="compositionally biased region" description="Low complexity" evidence="5">
    <location>
        <begin position="444"/>
        <end position="458"/>
    </location>
</feature>
<feature type="region of interest" description="Disordered" evidence="5">
    <location>
        <begin position="558"/>
        <end position="594"/>
    </location>
</feature>
<evidence type="ECO:0000313" key="8">
    <source>
        <dbReference type="Proteomes" id="UP000290900"/>
    </source>
</evidence>
<dbReference type="InParanoid" id="A0A448YMD7"/>
<evidence type="ECO:0000256" key="3">
    <source>
        <dbReference type="ARBA" id="ARBA00023006"/>
    </source>
</evidence>
<feature type="region of interest" description="Disordered" evidence="5">
    <location>
        <begin position="607"/>
        <end position="627"/>
    </location>
</feature>
<protein>
    <recommendedName>
        <fullName evidence="2 4">Autophagy-related protein 13</fullName>
    </recommendedName>
</protein>
<dbReference type="PANTHER" id="PTHR13430">
    <property type="match status" value="1"/>
</dbReference>
<feature type="compositionally biased region" description="Polar residues" evidence="5">
    <location>
        <begin position="738"/>
        <end position="747"/>
    </location>
</feature>
<dbReference type="FunCoup" id="A0A448YMD7">
    <property type="interactions" value="38"/>
</dbReference>
<feature type="compositionally biased region" description="Low complexity" evidence="5">
    <location>
        <begin position="686"/>
        <end position="703"/>
    </location>
</feature>
<evidence type="ECO:0000256" key="4">
    <source>
        <dbReference type="RuleBase" id="RU361214"/>
    </source>
</evidence>
<dbReference type="Proteomes" id="UP000290900">
    <property type="component" value="Unassembled WGS sequence"/>
</dbReference>
<feature type="compositionally biased region" description="Polar residues" evidence="5">
    <location>
        <begin position="558"/>
        <end position="570"/>
    </location>
</feature>
<evidence type="ECO:0000259" key="6">
    <source>
        <dbReference type="Pfam" id="PF10033"/>
    </source>
</evidence>
<feature type="compositionally biased region" description="Acidic residues" evidence="5">
    <location>
        <begin position="771"/>
        <end position="788"/>
    </location>
</feature>
<reference evidence="7 8" key="1">
    <citation type="submission" date="2018-12" db="EMBL/GenBank/DDBJ databases">
        <authorList>
            <person name="Tiukova I."/>
            <person name="Dainat J."/>
        </authorList>
    </citation>
    <scope>NUCLEOTIDE SEQUENCE [LARGE SCALE GENOMIC DNA]</scope>
</reference>
<dbReference type="AlphaFoldDB" id="A0A448YMD7"/>
<dbReference type="OrthoDB" id="70161at2759"/>
<feature type="compositionally biased region" description="Low complexity" evidence="5">
    <location>
        <begin position="322"/>
        <end position="347"/>
    </location>
</feature>
<dbReference type="Pfam" id="PF10033">
    <property type="entry name" value="ATG13"/>
    <property type="match status" value="1"/>
</dbReference>
<feature type="compositionally biased region" description="Polar residues" evidence="5">
    <location>
        <begin position="274"/>
        <end position="290"/>
    </location>
</feature>
<sequence>MSKQQFKLLSEKQSENLAQIIQNFFVKSAQVILGARTTPPPPTEVPSPHHHTNQWFNIELEDSGLLSPEDLALWKTRDILLMPPLVVETVLDLRGLEPNQTLVVDDGTIVKTEKKSEIVLERWLVEFDLNTFDNDSVELPGIYKKLIILFRSLYMLVRLLPAYRLQNSLMESRQAPCNVSVRAKVIDGTRPIISKGRIGLSKALSEPKTRSKGGHLTSRMLEPILTPIGALKVSTSYRVDCNFELRDNEELISNQFMLDTEEDVAPHPARPASYENNSPTAHSQSTSSAESRILFRTSVQSSSGQSPRRRSSTRSVPLFKVGSIASSSSPPPQQQQQQQLSVGSPGPFSQAILNSSAATNNASGSSFVTSKPIPVTLNRTSSNVSVIVRQPRDSLTRSVSSFNNSFANGGSADSTSLHGRKQHEAEATGAAGAPASVQMYPTLSSTSSKFPSSFGSRFRTSVGSRQNSLDSQLGPTNNPALQNFKKRGSRPISGSDVGPTNSMYLDDDLDSFVKMLDSRPDLRLSSGNTITGTVGAPQASTIYDDTLRSFKQFQRTNDLFSGNSSEQRPVTSLPIRRGSSDRLNRSVSPGSSNAMVAAPRSIPLVVQSSVASRRRSSASSYSPSLPYVKLGQTTAGPAGPALTPVVSYANKFSASPSVESSVIGMLRRRSSAASSHSHISGRAVQNMATSAGAAARTAGGDASNHGSPQASPRMQLGSFSNHSSRNVSHHDLIDSRGSRGSTTSQDCSVPASPNLMNPELMKLRSYNEQVFESDEEGDEEGDVNDQDNDGNAQSGAHNDNSLESRRSTSAGQRNATARPFTPHYPANLHQLAMYRRQGSVESGHVRHSNSNEDDEDELLFAMSDMTLAKNNVDF</sequence>
<evidence type="ECO:0000256" key="1">
    <source>
        <dbReference type="ARBA" id="ARBA00005246"/>
    </source>
</evidence>
<dbReference type="Gene3D" id="6.10.140.1900">
    <property type="match status" value="1"/>
</dbReference>
<dbReference type="STRING" id="13370.A0A448YMD7"/>
<proteinExistence type="inferred from homology"/>
<feature type="compositionally biased region" description="Polar residues" evidence="5">
    <location>
        <begin position="704"/>
        <end position="726"/>
    </location>
</feature>
<feature type="compositionally biased region" description="Low complexity" evidence="5">
    <location>
        <begin position="617"/>
        <end position="627"/>
    </location>
</feature>
<dbReference type="InterPro" id="IPR018731">
    <property type="entry name" value="Atg13_N"/>
</dbReference>
<feature type="compositionally biased region" description="Basic and acidic residues" evidence="5">
    <location>
        <begin position="728"/>
        <end position="737"/>
    </location>
</feature>
<feature type="region of interest" description="Disordered" evidence="5">
    <location>
        <begin position="264"/>
        <end position="292"/>
    </location>
</feature>
<organism evidence="7 8">
    <name type="scientific">Brettanomyces naardenensis</name>
    <name type="common">Yeast</name>
    <dbReference type="NCBI Taxonomy" id="13370"/>
    <lineage>
        <taxon>Eukaryota</taxon>
        <taxon>Fungi</taxon>
        <taxon>Dikarya</taxon>
        <taxon>Ascomycota</taxon>
        <taxon>Saccharomycotina</taxon>
        <taxon>Pichiomycetes</taxon>
        <taxon>Pichiales</taxon>
        <taxon>Pichiaceae</taxon>
        <taxon>Brettanomyces</taxon>
    </lineage>
</organism>
<evidence type="ECO:0000313" key="7">
    <source>
        <dbReference type="EMBL" id="VEU22028.1"/>
    </source>
</evidence>
<feature type="region of interest" description="Disordered" evidence="5">
    <location>
        <begin position="444"/>
        <end position="501"/>
    </location>
</feature>
<feature type="compositionally biased region" description="Polar residues" evidence="5">
    <location>
        <begin position="585"/>
        <end position="594"/>
    </location>
</feature>
<feature type="region of interest" description="Disordered" evidence="5">
    <location>
        <begin position="322"/>
        <end position="349"/>
    </location>
</feature>
<evidence type="ECO:0000256" key="2">
    <source>
        <dbReference type="ARBA" id="ARBA00013801"/>
    </source>
</evidence>
<dbReference type="GO" id="GO:1990316">
    <property type="term" value="C:Atg1/ULK1 kinase complex"/>
    <property type="evidence" value="ECO:0007669"/>
    <property type="project" value="InterPro"/>
</dbReference>
<dbReference type="GO" id="GO:0000423">
    <property type="term" value="P:mitophagy"/>
    <property type="evidence" value="ECO:0007669"/>
    <property type="project" value="TreeGrafter"/>
</dbReference>
<keyword evidence="8" id="KW-1185">Reference proteome</keyword>
<accession>A0A448YMD7</accession>
<evidence type="ECO:0000256" key="5">
    <source>
        <dbReference type="SAM" id="MobiDB-lite"/>
    </source>
</evidence>
<dbReference type="InterPro" id="IPR040182">
    <property type="entry name" value="ATG13"/>
</dbReference>
<dbReference type="GO" id="GO:0000407">
    <property type="term" value="C:phagophore assembly site"/>
    <property type="evidence" value="ECO:0007669"/>
    <property type="project" value="TreeGrafter"/>
</dbReference>
<dbReference type="InterPro" id="IPR036570">
    <property type="entry name" value="HORMA_dom_sf"/>
</dbReference>
<dbReference type="PANTHER" id="PTHR13430:SF4">
    <property type="entry name" value="AUTOPHAGY-RELATED PROTEIN 13"/>
    <property type="match status" value="1"/>
</dbReference>